<dbReference type="InterPro" id="IPR003661">
    <property type="entry name" value="HisK_dim/P_dom"/>
</dbReference>
<dbReference type="Gene3D" id="3.30.565.10">
    <property type="entry name" value="Histidine kinase-like ATPase, C-terminal domain"/>
    <property type="match status" value="1"/>
</dbReference>
<dbReference type="InterPro" id="IPR003594">
    <property type="entry name" value="HATPase_dom"/>
</dbReference>
<dbReference type="Pfam" id="PF08447">
    <property type="entry name" value="PAS_3"/>
    <property type="match status" value="2"/>
</dbReference>
<dbReference type="Gene3D" id="3.40.50.2300">
    <property type="match status" value="1"/>
</dbReference>
<dbReference type="SMART" id="SM00086">
    <property type="entry name" value="PAC"/>
    <property type="match status" value="3"/>
</dbReference>
<dbReference type="SUPFAM" id="SSF52172">
    <property type="entry name" value="CheY-like"/>
    <property type="match status" value="1"/>
</dbReference>
<dbReference type="SUPFAM" id="SSF55785">
    <property type="entry name" value="PYP-like sensor domain (PAS domain)"/>
    <property type="match status" value="2"/>
</dbReference>
<keyword evidence="4" id="KW-0808">Transferase</keyword>
<dbReference type="Gene3D" id="3.30.450.40">
    <property type="match status" value="1"/>
</dbReference>
<evidence type="ECO:0000256" key="3">
    <source>
        <dbReference type="ARBA" id="ARBA00022553"/>
    </source>
</evidence>
<gene>
    <name evidence="12" type="ORF">D3218_12350</name>
</gene>
<evidence type="ECO:0000313" key="12">
    <source>
        <dbReference type="EMBL" id="RIY00082.1"/>
    </source>
</evidence>
<feature type="domain" description="PAS" evidence="10">
    <location>
        <begin position="163"/>
        <end position="233"/>
    </location>
</feature>
<dbReference type="CDD" id="cd00130">
    <property type="entry name" value="PAS"/>
    <property type="match status" value="2"/>
</dbReference>
<dbReference type="Pfam" id="PF00512">
    <property type="entry name" value="HisKA"/>
    <property type="match status" value="1"/>
</dbReference>
<feature type="domain" description="Response regulatory" evidence="9">
    <location>
        <begin position="866"/>
        <end position="981"/>
    </location>
</feature>
<dbReference type="InterPro" id="IPR003018">
    <property type="entry name" value="GAF"/>
</dbReference>
<dbReference type="InterPro" id="IPR004358">
    <property type="entry name" value="Sig_transdc_His_kin-like_C"/>
</dbReference>
<dbReference type="Gene3D" id="3.30.450.20">
    <property type="entry name" value="PAS domain"/>
    <property type="match status" value="3"/>
</dbReference>
<evidence type="ECO:0000313" key="13">
    <source>
        <dbReference type="Proteomes" id="UP000265750"/>
    </source>
</evidence>
<dbReference type="InterPro" id="IPR035965">
    <property type="entry name" value="PAS-like_dom_sf"/>
</dbReference>
<evidence type="ECO:0000259" key="10">
    <source>
        <dbReference type="PROSITE" id="PS50112"/>
    </source>
</evidence>
<keyword evidence="13" id="KW-1185">Reference proteome</keyword>
<feature type="domain" description="Histidine kinase" evidence="8">
    <location>
        <begin position="619"/>
        <end position="843"/>
    </location>
</feature>
<dbReference type="SUPFAM" id="SSF47384">
    <property type="entry name" value="Homodimeric domain of signal transducing histidine kinase"/>
    <property type="match status" value="1"/>
</dbReference>
<dbReference type="SMART" id="SM00091">
    <property type="entry name" value="PAS"/>
    <property type="match status" value="2"/>
</dbReference>
<dbReference type="InterPro" id="IPR011006">
    <property type="entry name" value="CheY-like_superfamily"/>
</dbReference>
<dbReference type="RefSeq" id="WP_119540393.1">
    <property type="nucleotide sequence ID" value="NZ_QYRN01000006.1"/>
</dbReference>
<dbReference type="CDD" id="cd16919">
    <property type="entry name" value="HATPase_CckA-like"/>
    <property type="match status" value="1"/>
</dbReference>
<feature type="modified residue" description="4-aspartylphosphate" evidence="6">
    <location>
        <position position="916"/>
    </location>
</feature>
<sequence length="984" mass="109084">MALQLEELGAIGALIGSRNWSDGPLGPPTAWPPVLRTTIDLVVSSHAQVVLFWGPDYLAFYNEAYAPTIGSKHPRAFGRPARENWAELWDDLEPLLSRVRLGGETVSARDRPFRIERHGYLEDVWFDISYSPVRDEAGLVAGVLCIVSETTGRVAGERRLAESESRFRNMADNAPVMLRVTDPDGSCTYLSRSWYDTTGQTHESAEGFGWLDAMHPDDAEETARTVREAHGSRTAFRLEYRLRHADGQYRWAIDAASPRFDGTGAFLGFVGSVIDIDERRAGEDRLRASEAGFQAIANTIDQMVWTTLPDGFHDYYNDRWYEFTGVPQGSTDGEGWNGMFHPDDQERAWAVWRRCLASGEPYHIEYRLRHHTGLYRWVLGRAQAMRDRSGRIIRWFGTCTDIHDFKLAEERREFLLLLNDTLIVHPDPATLEAAATQLLGRRVRAARCGYGEIDASGEMVRVSRDWTSTPDTASLAGESRILDAFGPAAIGELRAGRTLVVADARADARVGEAFAQAWDGIGCLSLVVVPLLRDGTLRSVLYLHEPRPRAWTPAEIQLCEDVAARTREALERARAEAALIELNATLEERVRERTAELERTSEVLRQAQKMEAVGQLTGGIAHDFNNMLSVVIGSLDLLGRRLPDGDARLRRYADNAMEGARRAATLTHRLLAFSRQQPLNPQAVDLNRLVSGMSELLRRTLSGNIRLETVLGGGLWSCSVDANQLENVIVNLAVNARDAMPEGGRLTIETQNAHLDDRYVAADLGILAGQYVLVAVTDTGTGMAPDVMAKAFDPFFTTKEIGKGTGLGLSQVYGFVKQSDGHVKIYSEPGRGTSVKIYLPRLVGEHEPAERAEPPPPELIDPSAELVLVVEDDDGVRRVTIEAVQELGYRTLEADGAAEALRLLAQRPDIDLLFTDVVMPDIDGRQLAEEARRQRPDLKVVFTTGYTRNAIVHHGVLDAGVRLLTKPFSLEDLATKLRDALDDA</sequence>
<reference evidence="13" key="1">
    <citation type="submission" date="2018-09" db="EMBL/GenBank/DDBJ databases">
        <authorList>
            <person name="Tuo L."/>
        </authorList>
    </citation>
    <scope>NUCLEOTIDE SEQUENCE [LARGE SCALE GENOMIC DNA]</scope>
    <source>
        <strain evidence="13">M2BS4Y-1</strain>
    </source>
</reference>
<dbReference type="SMART" id="SM00065">
    <property type="entry name" value="GAF"/>
    <property type="match status" value="1"/>
</dbReference>
<feature type="domain" description="PAC" evidence="11">
    <location>
        <begin position="109"/>
        <end position="162"/>
    </location>
</feature>
<dbReference type="PANTHER" id="PTHR43304:SF1">
    <property type="entry name" value="PAC DOMAIN-CONTAINING PROTEIN"/>
    <property type="match status" value="1"/>
</dbReference>
<evidence type="ECO:0000256" key="2">
    <source>
        <dbReference type="ARBA" id="ARBA00012438"/>
    </source>
</evidence>
<feature type="domain" description="PAC" evidence="11">
    <location>
        <begin position="362"/>
        <end position="414"/>
    </location>
</feature>
<dbReference type="EC" id="2.7.13.3" evidence="2"/>
<dbReference type="Pfam" id="PF08448">
    <property type="entry name" value="PAS_4"/>
    <property type="match status" value="1"/>
</dbReference>
<feature type="coiled-coil region" evidence="7">
    <location>
        <begin position="556"/>
        <end position="603"/>
    </location>
</feature>
<dbReference type="PROSITE" id="PS50113">
    <property type="entry name" value="PAC"/>
    <property type="match status" value="3"/>
</dbReference>
<comment type="caution">
    <text evidence="12">The sequence shown here is derived from an EMBL/GenBank/DDBJ whole genome shotgun (WGS) entry which is preliminary data.</text>
</comment>
<dbReference type="FunFam" id="3.30.450.20:FF:000099">
    <property type="entry name" value="Sensory box sensor histidine kinase"/>
    <property type="match status" value="2"/>
</dbReference>
<keyword evidence="3 6" id="KW-0597">Phosphoprotein</keyword>
<dbReference type="CDD" id="cd18161">
    <property type="entry name" value="REC_hyHK_blue-like"/>
    <property type="match status" value="1"/>
</dbReference>
<dbReference type="Pfam" id="PF00072">
    <property type="entry name" value="Response_reg"/>
    <property type="match status" value="1"/>
</dbReference>
<dbReference type="AlphaFoldDB" id="A0A3A1WJF3"/>
<dbReference type="Pfam" id="PF01590">
    <property type="entry name" value="GAF"/>
    <property type="match status" value="1"/>
</dbReference>
<dbReference type="Gene3D" id="1.10.287.130">
    <property type="match status" value="1"/>
</dbReference>
<dbReference type="PROSITE" id="PS50112">
    <property type="entry name" value="PAS"/>
    <property type="match status" value="1"/>
</dbReference>
<dbReference type="PRINTS" id="PR00344">
    <property type="entry name" value="BCTRLSENSOR"/>
</dbReference>
<dbReference type="NCBIfam" id="TIGR00229">
    <property type="entry name" value="sensory_box"/>
    <property type="match status" value="2"/>
</dbReference>
<dbReference type="InterPro" id="IPR000700">
    <property type="entry name" value="PAS-assoc_C"/>
</dbReference>
<dbReference type="PROSITE" id="PS50110">
    <property type="entry name" value="RESPONSE_REGULATORY"/>
    <property type="match status" value="1"/>
</dbReference>
<dbReference type="InterPro" id="IPR000014">
    <property type="entry name" value="PAS"/>
</dbReference>
<comment type="catalytic activity">
    <reaction evidence="1">
        <text>ATP + protein L-histidine = ADP + protein N-phospho-L-histidine.</text>
        <dbReference type="EC" id="2.7.13.3"/>
    </reaction>
</comment>
<organism evidence="12 13">
    <name type="scientific">Aureimonas flava</name>
    <dbReference type="NCBI Taxonomy" id="2320271"/>
    <lineage>
        <taxon>Bacteria</taxon>
        <taxon>Pseudomonadati</taxon>
        <taxon>Pseudomonadota</taxon>
        <taxon>Alphaproteobacteria</taxon>
        <taxon>Hyphomicrobiales</taxon>
        <taxon>Aurantimonadaceae</taxon>
        <taxon>Aureimonas</taxon>
    </lineage>
</organism>
<keyword evidence="7" id="KW-0175">Coiled coil</keyword>
<dbReference type="InterPro" id="IPR013656">
    <property type="entry name" value="PAS_4"/>
</dbReference>
<dbReference type="SUPFAM" id="SSF55781">
    <property type="entry name" value="GAF domain-like"/>
    <property type="match status" value="1"/>
</dbReference>
<dbReference type="InterPro" id="IPR036890">
    <property type="entry name" value="HATPase_C_sf"/>
</dbReference>
<dbReference type="Pfam" id="PF02518">
    <property type="entry name" value="HATPase_c"/>
    <property type="match status" value="1"/>
</dbReference>
<dbReference type="SMART" id="SM00388">
    <property type="entry name" value="HisKA"/>
    <property type="match status" value="1"/>
</dbReference>
<evidence type="ECO:0000256" key="4">
    <source>
        <dbReference type="ARBA" id="ARBA00022679"/>
    </source>
</evidence>
<dbReference type="GO" id="GO:0000155">
    <property type="term" value="F:phosphorelay sensor kinase activity"/>
    <property type="evidence" value="ECO:0007669"/>
    <property type="project" value="InterPro"/>
</dbReference>
<dbReference type="InterPro" id="IPR052162">
    <property type="entry name" value="Sensor_kinase/Photoreceptor"/>
</dbReference>
<dbReference type="Proteomes" id="UP000265750">
    <property type="component" value="Unassembled WGS sequence"/>
</dbReference>
<dbReference type="SUPFAM" id="SSF55874">
    <property type="entry name" value="ATPase domain of HSP90 chaperone/DNA topoisomerase II/histidine kinase"/>
    <property type="match status" value="1"/>
</dbReference>
<dbReference type="EMBL" id="QYRN01000006">
    <property type="protein sequence ID" value="RIY00082.1"/>
    <property type="molecule type" value="Genomic_DNA"/>
</dbReference>
<accession>A0A3A1WJF3</accession>
<evidence type="ECO:0000256" key="6">
    <source>
        <dbReference type="PROSITE-ProRule" id="PRU00169"/>
    </source>
</evidence>
<dbReference type="InterPro" id="IPR001789">
    <property type="entry name" value="Sig_transdc_resp-reg_receiver"/>
</dbReference>
<evidence type="ECO:0000259" key="11">
    <source>
        <dbReference type="PROSITE" id="PS50113"/>
    </source>
</evidence>
<dbReference type="SMART" id="SM00448">
    <property type="entry name" value="REC"/>
    <property type="match status" value="1"/>
</dbReference>
<dbReference type="PANTHER" id="PTHR43304">
    <property type="entry name" value="PHYTOCHROME-LIKE PROTEIN CPH1"/>
    <property type="match status" value="1"/>
</dbReference>
<dbReference type="InterPro" id="IPR001610">
    <property type="entry name" value="PAC"/>
</dbReference>
<dbReference type="InterPro" id="IPR029016">
    <property type="entry name" value="GAF-like_dom_sf"/>
</dbReference>
<evidence type="ECO:0000259" key="8">
    <source>
        <dbReference type="PROSITE" id="PS50109"/>
    </source>
</evidence>
<keyword evidence="5" id="KW-0418">Kinase</keyword>
<evidence type="ECO:0000256" key="1">
    <source>
        <dbReference type="ARBA" id="ARBA00000085"/>
    </source>
</evidence>
<dbReference type="InterPro" id="IPR013655">
    <property type="entry name" value="PAS_fold_3"/>
</dbReference>
<dbReference type="SMART" id="SM00387">
    <property type="entry name" value="HATPase_c"/>
    <property type="match status" value="1"/>
</dbReference>
<dbReference type="OrthoDB" id="7967436at2"/>
<feature type="domain" description="PAC" evidence="11">
    <location>
        <begin position="236"/>
        <end position="288"/>
    </location>
</feature>
<dbReference type="InterPro" id="IPR005467">
    <property type="entry name" value="His_kinase_dom"/>
</dbReference>
<evidence type="ECO:0000259" key="9">
    <source>
        <dbReference type="PROSITE" id="PS50110"/>
    </source>
</evidence>
<dbReference type="PROSITE" id="PS50109">
    <property type="entry name" value="HIS_KIN"/>
    <property type="match status" value="1"/>
</dbReference>
<dbReference type="InterPro" id="IPR036097">
    <property type="entry name" value="HisK_dim/P_sf"/>
</dbReference>
<name>A0A3A1WJF3_9HYPH</name>
<evidence type="ECO:0000256" key="5">
    <source>
        <dbReference type="ARBA" id="ARBA00022777"/>
    </source>
</evidence>
<evidence type="ECO:0000256" key="7">
    <source>
        <dbReference type="SAM" id="Coils"/>
    </source>
</evidence>
<protein>
    <recommendedName>
        <fullName evidence="2">histidine kinase</fullName>
        <ecNumber evidence="2">2.7.13.3</ecNumber>
    </recommendedName>
</protein>
<proteinExistence type="predicted"/>